<evidence type="ECO:0000313" key="4">
    <source>
        <dbReference type="Proteomes" id="UP000015527"/>
    </source>
</evidence>
<comment type="caution">
    <text evidence="3">The sequence shown here is derived from an EMBL/GenBank/DDBJ whole genome shotgun (WGS) entry which is preliminary data.</text>
</comment>
<dbReference type="PANTHER" id="PTHR43798">
    <property type="entry name" value="MONOACYLGLYCEROL LIPASE"/>
    <property type="match status" value="1"/>
</dbReference>
<organism evidence="3 4">
    <name type="scientific">Novosphingobium lindaniclasticum LE124</name>
    <dbReference type="NCBI Taxonomy" id="1096930"/>
    <lineage>
        <taxon>Bacteria</taxon>
        <taxon>Pseudomonadati</taxon>
        <taxon>Pseudomonadota</taxon>
        <taxon>Alphaproteobacteria</taxon>
        <taxon>Sphingomonadales</taxon>
        <taxon>Sphingomonadaceae</taxon>
        <taxon>Novosphingobium</taxon>
    </lineage>
</organism>
<name>T0HJI8_9SPHN</name>
<dbReference type="InterPro" id="IPR050266">
    <property type="entry name" value="AB_hydrolase_sf"/>
</dbReference>
<dbReference type="InterPro" id="IPR000639">
    <property type="entry name" value="Epox_hydrolase-like"/>
</dbReference>
<dbReference type="PRINTS" id="PR00111">
    <property type="entry name" value="ABHYDROLASE"/>
</dbReference>
<protein>
    <recommendedName>
        <fullName evidence="2">AB hydrolase-1 domain-containing protein</fullName>
    </recommendedName>
</protein>
<gene>
    <name evidence="3" type="ORF">L284_14565</name>
</gene>
<dbReference type="eggNOG" id="COG2267">
    <property type="taxonomic scope" value="Bacteria"/>
</dbReference>
<dbReference type="Pfam" id="PF00561">
    <property type="entry name" value="Abhydrolase_1"/>
    <property type="match status" value="1"/>
</dbReference>
<dbReference type="EMBL" id="ATHL01000090">
    <property type="protein sequence ID" value="EQB13182.1"/>
    <property type="molecule type" value="Genomic_DNA"/>
</dbReference>
<dbReference type="PANTHER" id="PTHR43798:SF31">
    <property type="entry name" value="AB HYDROLASE SUPERFAMILY PROTEIN YCLE"/>
    <property type="match status" value="1"/>
</dbReference>
<dbReference type="RefSeq" id="WP_021234737.1">
    <property type="nucleotide sequence ID" value="NZ_ATHL01000090.1"/>
</dbReference>
<proteinExistence type="predicted"/>
<keyword evidence="4" id="KW-1185">Reference proteome</keyword>
<dbReference type="InterPro" id="IPR000073">
    <property type="entry name" value="AB_hydrolase_1"/>
</dbReference>
<dbReference type="InterPro" id="IPR029058">
    <property type="entry name" value="AB_hydrolase_fold"/>
</dbReference>
<dbReference type="Gene3D" id="3.40.50.1820">
    <property type="entry name" value="alpha/beta hydrolase"/>
    <property type="match status" value="1"/>
</dbReference>
<reference evidence="3 4" key="1">
    <citation type="journal article" date="2013" name="Genome Announc.">
        <title>Genome Sequence of Novosphingobium lindaniclasticum LE124T, Isolated from a Hexachlorocyclohexane Dumpsite.</title>
        <authorList>
            <person name="Saxena A."/>
            <person name="Nayyar N."/>
            <person name="Sangwan N."/>
            <person name="Kumari R."/>
            <person name="Khurana J.P."/>
            <person name="Lal R."/>
        </authorList>
    </citation>
    <scope>NUCLEOTIDE SEQUENCE [LARGE SCALE GENOMIC DNA]</scope>
    <source>
        <strain evidence="3 4">LE124</strain>
    </source>
</reference>
<dbReference type="PRINTS" id="PR00412">
    <property type="entry name" value="EPOXHYDRLASE"/>
</dbReference>
<dbReference type="GO" id="GO:0016020">
    <property type="term" value="C:membrane"/>
    <property type="evidence" value="ECO:0007669"/>
    <property type="project" value="TreeGrafter"/>
</dbReference>
<accession>T0HJI8</accession>
<dbReference type="SUPFAM" id="SSF53474">
    <property type="entry name" value="alpha/beta-Hydrolases"/>
    <property type="match status" value="1"/>
</dbReference>
<evidence type="ECO:0000259" key="2">
    <source>
        <dbReference type="Pfam" id="PF00561"/>
    </source>
</evidence>
<feature type="domain" description="AB hydrolase-1" evidence="2">
    <location>
        <begin position="18"/>
        <end position="243"/>
    </location>
</feature>
<dbReference type="PATRIC" id="fig|1096930.3.peg.2900"/>
<dbReference type="AlphaFoldDB" id="T0HJI8"/>
<dbReference type="GO" id="GO:0016787">
    <property type="term" value="F:hydrolase activity"/>
    <property type="evidence" value="ECO:0007669"/>
    <property type="project" value="UniProtKB-KW"/>
</dbReference>
<evidence type="ECO:0000313" key="3">
    <source>
        <dbReference type="EMBL" id="EQB13182.1"/>
    </source>
</evidence>
<dbReference type="Proteomes" id="UP000015527">
    <property type="component" value="Unassembled WGS sequence"/>
</dbReference>
<evidence type="ECO:0000256" key="1">
    <source>
        <dbReference type="ARBA" id="ARBA00022801"/>
    </source>
</evidence>
<keyword evidence="1" id="KW-0378">Hydrolase</keyword>
<sequence>MRADTFPTAYEDTGGNKPPVILIHGVGLSQAMWIAQKTALAQDYRVITLDMLGHGGSPAPATDAGLDDYADQVAGLMDHLAVDKAILIGFSMGALVARAFALRFPARLSGLVLLNGVFNRSEAVRATILGRVDEVRLAGPAANSDAAIERWFTPEFRAAQPGYIADLRAHMAGNDHHGYLTSYGLFASQDNFGADRLGEIAVPTLVATGEFDVGSTPEMTRELAARIPGAKAEVIADARHMMPVEMPEETNALLLGFLDTIAQSPITAGEAS</sequence>